<accession>A0A1V8S9M5</accession>
<evidence type="ECO:0000313" key="1">
    <source>
        <dbReference type="EMBL" id="OQN95620.1"/>
    </source>
</evidence>
<organism evidence="1 2">
    <name type="scientific">Cryoendolithus antarcticus</name>
    <dbReference type="NCBI Taxonomy" id="1507870"/>
    <lineage>
        <taxon>Eukaryota</taxon>
        <taxon>Fungi</taxon>
        <taxon>Dikarya</taxon>
        <taxon>Ascomycota</taxon>
        <taxon>Pezizomycotina</taxon>
        <taxon>Dothideomycetes</taxon>
        <taxon>Dothideomycetidae</taxon>
        <taxon>Cladosporiales</taxon>
        <taxon>Cladosporiaceae</taxon>
        <taxon>Cryoendolithus</taxon>
    </lineage>
</organism>
<dbReference type="InParanoid" id="A0A1V8S9M5"/>
<sequence>MNDLGPVGGPGELITHDSFWMTPSPITYTALYFRMLAGVESGELGAQHVAVTQRASSGAHKIIFWFAATAGSLAVPDADTQQEDEDFEVLWASFQESQDKLTFDDDKAVAAYVIDAITSALRDNNLLSIYPRPLPLSFMSIEDFSQPTSKPY</sequence>
<dbReference type="AlphaFoldDB" id="A0A1V8S9M5"/>
<proteinExistence type="predicted"/>
<reference evidence="2" key="1">
    <citation type="submission" date="2017-03" db="EMBL/GenBank/DDBJ databases">
        <title>Genomes of endolithic fungi from Antarctica.</title>
        <authorList>
            <person name="Coleine C."/>
            <person name="Masonjones S."/>
            <person name="Stajich J.E."/>
        </authorList>
    </citation>
    <scope>NUCLEOTIDE SEQUENCE [LARGE SCALE GENOMIC DNA]</scope>
    <source>
        <strain evidence="2">CCFEE 5527</strain>
    </source>
</reference>
<protein>
    <submittedName>
        <fullName evidence="1">Uncharacterized protein</fullName>
    </submittedName>
</protein>
<dbReference type="OrthoDB" id="10259236at2759"/>
<gene>
    <name evidence="1" type="ORF">B0A48_18219</name>
</gene>
<evidence type="ECO:0000313" key="2">
    <source>
        <dbReference type="Proteomes" id="UP000192596"/>
    </source>
</evidence>
<dbReference type="Gene3D" id="3.90.79.10">
    <property type="entry name" value="Nucleoside Triphosphate Pyrophosphohydrolase"/>
    <property type="match status" value="1"/>
</dbReference>
<dbReference type="Proteomes" id="UP000192596">
    <property type="component" value="Unassembled WGS sequence"/>
</dbReference>
<dbReference type="EMBL" id="NAJO01000083">
    <property type="protein sequence ID" value="OQN95620.1"/>
    <property type="molecule type" value="Genomic_DNA"/>
</dbReference>
<name>A0A1V8S9M5_9PEZI</name>
<keyword evidence="2" id="KW-1185">Reference proteome</keyword>
<comment type="caution">
    <text evidence="1">The sequence shown here is derived from an EMBL/GenBank/DDBJ whole genome shotgun (WGS) entry which is preliminary data.</text>
</comment>